<evidence type="ECO:0000313" key="2">
    <source>
        <dbReference type="EMBL" id="CUG86444.1"/>
    </source>
</evidence>
<dbReference type="InterPro" id="IPR017946">
    <property type="entry name" value="PLC-like_Pdiesterase_TIM-brl"/>
</dbReference>
<name>A0A0S4J4V6_BODSA</name>
<dbReference type="Gene3D" id="3.20.20.190">
    <property type="entry name" value="Phosphatidylinositol (PI) phosphodiesterase"/>
    <property type="match status" value="1"/>
</dbReference>
<feature type="domain" description="GP-PDE" evidence="1">
    <location>
        <begin position="36"/>
        <end position="306"/>
    </location>
</feature>
<dbReference type="InterPro" id="IPR030395">
    <property type="entry name" value="GP_PDE_dom"/>
</dbReference>
<dbReference type="Proteomes" id="UP000051952">
    <property type="component" value="Unassembled WGS sequence"/>
</dbReference>
<protein>
    <submittedName>
        <fullName evidence="2">Glycerophosphoryl diester phosphodiesterase, putative</fullName>
    </submittedName>
</protein>
<dbReference type="VEuPathDB" id="TriTrypDB:BSAL_93160"/>
<keyword evidence="3" id="KW-1185">Reference proteome</keyword>
<accession>A0A0S4J4V6</accession>
<dbReference type="SUPFAM" id="SSF51695">
    <property type="entry name" value="PLC-like phosphodiesterases"/>
    <property type="match status" value="1"/>
</dbReference>
<evidence type="ECO:0000259" key="1">
    <source>
        <dbReference type="PROSITE" id="PS51704"/>
    </source>
</evidence>
<dbReference type="PANTHER" id="PTHR46211">
    <property type="entry name" value="GLYCEROPHOSPHORYL DIESTER PHOSPHODIESTERASE"/>
    <property type="match status" value="1"/>
</dbReference>
<gene>
    <name evidence="2" type="ORF">BSAL_93160</name>
</gene>
<reference evidence="3" key="1">
    <citation type="submission" date="2015-09" db="EMBL/GenBank/DDBJ databases">
        <authorList>
            <consortium name="Pathogen Informatics"/>
        </authorList>
    </citation>
    <scope>NUCLEOTIDE SEQUENCE [LARGE SCALE GENOMIC DNA]</scope>
    <source>
        <strain evidence="3">Lake Konstanz</strain>
    </source>
</reference>
<proteinExistence type="predicted"/>
<dbReference type="PROSITE" id="PS51704">
    <property type="entry name" value="GP_PDE"/>
    <property type="match status" value="1"/>
</dbReference>
<dbReference type="AlphaFoldDB" id="A0A0S4J4V6"/>
<sequence length="323" mass="36068">MGFCSSTPPRDNTAPDVNIKIEDHVAHSGATTLRRPLVYGHRGGSKKYPENTIEAFKDALANGADGCELDVFLTKDKYVVCFHDDTTERLLDGPKVKVVDAVWKGDLEDRRHKRTLTYDRETLAFDTAHPISLLEDVFKEFKGKTSNLGLPFVLNVELKPGMPSLFPLWGHKVGKYVANLIREHGMEAQVTVVGFDPKKLRQVESVYPGLHTGWQYDDNFPILGSVLGTANSWSNKTPTKEERQGLFTKFIRGFMESAIVDRLIVGATIVDLEHTVCDDNTVEKFHDKGFAVGCFAFFPTDLSSVLDPPPTDGEGAYERYQLD</sequence>
<dbReference type="OrthoDB" id="197419at2759"/>
<dbReference type="GO" id="GO:0006629">
    <property type="term" value="P:lipid metabolic process"/>
    <property type="evidence" value="ECO:0007669"/>
    <property type="project" value="InterPro"/>
</dbReference>
<dbReference type="PANTHER" id="PTHR46211:SF14">
    <property type="entry name" value="GLYCEROPHOSPHODIESTER PHOSPHODIESTERASE"/>
    <property type="match status" value="1"/>
</dbReference>
<dbReference type="GO" id="GO:0008081">
    <property type="term" value="F:phosphoric diester hydrolase activity"/>
    <property type="evidence" value="ECO:0007669"/>
    <property type="project" value="InterPro"/>
</dbReference>
<organism evidence="2 3">
    <name type="scientific">Bodo saltans</name>
    <name type="common">Flagellated protozoan</name>
    <dbReference type="NCBI Taxonomy" id="75058"/>
    <lineage>
        <taxon>Eukaryota</taxon>
        <taxon>Discoba</taxon>
        <taxon>Euglenozoa</taxon>
        <taxon>Kinetoplastea</taxon>
        <taxon>Metakinetoplastina</taxon>
        <taxon>Eubodonida</taxon>
        <taxon>Bodonidae</taxon>
        <taxon>Bodo</taxon>
    </lineage>
</organism>
<dbReference type="Pfam" id="PF03009">
    <property type="entry name" value="GDPD"/>
    <property type="match status" value="1"/>
</dbReference>
<dbReference type="CDD" id="cd08556">
    <property type="entry name" value="GDPD"/>
    <property type="match status" value="1"/>
</dbReference>
<evidence type="ECO:0000313" key="3">
    <source>
        <dbReference type="Proteomes" id="UP000051952"/>
    </source>
</evidence>
<dbReference type="EMBL" id="CYKH01001302">
    <property type="protein sequence ID" value="CUG86444.1"/>
    <property type="molecule type" value="Genomic_DNA"/>
</dbReference>